<dbReference type="InterPro" id="IPR011990">
    <property type="entry name" value="TPR-like_helical_dom_sf"/>
</dbReference>
<dbReference type="InterPro" id="IPR000504">
    <property type="entry name" value="RRM_dom"/>
</dbReference>
<keyword evidence="5 12" id="KW-0694">RNA-binding</keyword>
<comment type="subunit">
    <text evidence="11">Interacts with the flavoprotein subunit within the SDH catalytic dimer.</text>
</comment>
<organism evidence="15 16">
    <name type="scientific">Periconia macrospinosa</name>
    <dbReference type="NCBI Taxonomy" id="97972"/>
    <lineage>
        <taxon>Eukaryota</taxon>
        <taxon>Fungi</taxon>
        <taxon>Dikarya</taxon>
        <taxon>Ascomycota</taxon>
        <taxon>Pezizomycotina</taxon>
        <taxon>Dothideomycetes</taxon>
        <taxon>Pleosporomycetidae</taxon>
        <taxon>Pleosporales</taxon>
        <taxon>Massarineae</taxon>
        <taxon>Periconiaceae</taxon>
        <taxon>Periconia</taxon>
    </lineage>
</organism>
<name>A0A2V1DI42_9PLEO</name>
<keyword evidence="8" id="KW-0508">mRNA splicing</keyword>
<feature type="compositionally biased region" description="Polar residues" evidence="13">
    <location>
        <begin position="1"/>
        <end position="11"/>
    </location>
</feature>
<dbReference type="GO" id="GO:0005759">
    <property type="term" value="C:mitochondrial matrix"/>
    <property type="evidence" value="ECO:0007669"/>
    <property type="project" value="UniProtKB-SubCell"/>
</dbReference>
<evidence type="ECO:0000256" key="9">
    <source>
        <dbReference type="ARBA" id="ARBA00023242"/>
    </source>
</evidence>
<dbReference type="SMART" id="SM00386">
    <property type="entry name" value="HAT"/>
    <property type="match status" value="2"/>
</dbReference>
<feature type="region of interest" description="Disordered" evidence="13">
    <location>
        <begin position="1234"/>
        <end position="1270"/>
    </location>
</feature>
<feature type="compositionally biased region" description="Low complexity" evidence="13">
    <location>
        <begin position="789"/>
        <end position="800"/>
    </location>
</feature>
<keyword evidence="16" id="KW-1185">Reference proteome</keyword>
<keyword evidence="6 11" id="KW-0496">Mitochondrion</keyword>
<dbReference type="GO" id="GO:0006397">
    <property type="term" value="P:mRNA processing"/>
    <property type="evidence" value="ECO:0007669"/>
    <property type="project" value="UniProtKB-KW"/>
</dbReference>
<feature type="compositionally biased region" description="Low complexity" evidence="13">
    <location>
        <begin position="1252"/>
        <end position="1268"/>
    </location>
</feature>
<evidence type="ECO:0000256" key="12">
    <source>
        <dbReference type="PROSITE-ProRule" id="PRU00176"/>
    </source>
</evidence>
<protein>
    <recommendedName>
        <fullName evidence="11">Succinate dehydrogenase assembly factor 2, mitochondrial</fullName>
        <shortName evidence="11">SDH assembly factor 2</shortName>
        <shortName evidence="11">SDHAF2</shortName>
    </recommendedName>
</protein>
<dbReference type="HAMAP" id="MF_03057">
    <property type="entry name" value="SDHAF2"/>
    <property type="match status" value="1"/>
</dbReference>
<dbReference type="PANTHER" id="PTHR12469:SF2">
    <property type="entry name" value="SUCCINATE DEHYDROGENASE ASSEMBLY FACTOR 2, MITOCHONDRIAL"/>
    <property type="match status" value="1"/>
</dbReference>
<dbReference type="InterPro" id="IPR005631">
    <property type="entry name" value="SDH"/>
</dbReference>
<dbReference type="FunFam" id="1.25.40.10:FF:000632">
    <property type="entry name" value="Pre-mRNA splicing factor (Prp24), putative"/>
    <property type="match status" value="1"/>
</dbReference>
<evidence type="ECO:0000259" key="14">
    <source>
        <dbReference type="PROSITE" id="PS50102"/>
    </source>
</evidence>
<dbReference type="GO" id="GO:0008380">
    <property type="term" value="P:RNA splicing"/>
    <property type="evidence" value="ECO:0007669"/>
    <property type="project" value="UniProtKB-KW"/>
</dbReference>
<evidence type="ECO:0000256" key="2">
    <source>
        <dbReference type="ARBA" id="ARBA00004305"/>
    </source>
</evidence>
<dbReference type="GO" id="GO:0005688">
    <property type="term" value="C:U6 snRNP"/>
    <property type="evidence" value="ECO:0007669"/>
    <property type="project" value="UniProtKB-ARBA"/>
</dbReference>
<evidence type="ECO:0000256" key="1">
    <source>
        <dbReference type="ARBA" id="ARBA00004123"/>
    </source>
</evidence>
<dbReference type="STRING" id="97972.A0A2V1DI42"/>
<dbReference type="FunFam" id="1.10.150.250:FF:000002">
    <property type="entry name" value="Succinate dehydrogenase assembly factor 2, mitochondrial"/>
    <property type="match status" value="1"/>
</dbReference>
<dbReference type="EMBL" id="KZ805455">
    <property type="protein sequence ID" value="PVH96774.1"/>
    <property type="molecule type" value="Genomic_DNA"/>
</dbReference>
<dbReference type="CDD" id="cd00590">
    <property type="entry name" value="RRM_SF"/>
    <property type="match status" value="1"/>
</dbReference>
<evidence type="ECO:0000256" key="11">
    <source>
        <dbReference type="HAMAP-Rule" id="MF_03057"/>
    </source>
</evidence>
<evidence type="ECO:0000256" key="8">
    <source>
        <dbReference type="ARBA" id="ARBA00023187"/>
    </source>
</evidence>
<feature type="compositionally biased region" description="Basic and acidic residues" evidence="13">
    <location>
        <begin position="1423"/>
        <end position="1433"/>
    </location>
</feature>
<feature type="compositionally biased region" description="Gly residues" evidence="13">
    <location>
        <begin position="1240"/>
        <end position="1251"/>
    </location>
</feature>
<dbReference type="SUPFAM" id="SSF109910">
    <property type="entry name" value="YgfY-like"/>
    <property type="match status" value="1"/>
</dbReference>
<feature type="region of interest" description="Disordered" evidence="13">
    <location>
        <begin position="1519"/>
        <end position="1549"/>
    </location>
</feature>
<feature type="region of interest" description="Disordered" evidence="13">
    <location>
        <begin position="1"/>
        <end position="125"/>
    </location>
</feature>
<dbReference type="PANTHER" id="PTHR12469">
    <property type="entry name" value="PROTEIN EMI5 HOMOLOG, MITOCHONDRIAL"/>
    <property type="match status" value="1"/>
</dbReference>
<dbReference type="CDD" id="cd12299">
    <property type="entry name" value="RRM4_Prp24"/>
    <property type="match status" value="1"/>
</dbReference>
<comment type="similarity">
    <text evidence="11">Belongs to the SDHAF2 family.</text>
</comment>
<feature type="compositionally biased region" description="Pro residues" evidence="13">
    <location>
        <begin position="57"/>
        <end position="67"/>
    </location>
</feature>
<evidence type="ECO:0000256" key="5">
    <source>
        <dbReference type="ARBA" id="ARBA00022884"/>
    </source>
</evidence>
<dbReference type="GO" id="GO:0006121">
    <property type="term" value="P:mitochondrial electron transport, succinate to ubiquinone"/>
    <property type="evidence" value="ECO:0007669"/>
    <property type="project" value="UniProtKB-UniRule"/>
</dbReference>
<keyword evidence="4" id="KW-0677">Repeat</keyword>
<evidence type="ECO:0000256" key="6">
    <source>
        <dbReference type="ARBA" id="ARBA00023128"/>
    </source>
</evidence>
<dbReference type="Gene3D" id="1.10.150.250">
    <property type="entry name" value="Flavinator of succinate dehydrogenase"/>
    <property type="match status" value="1"/>
</dbReference>
<evidence type="ECO:0000256" key="10">
    <source>
        <dbReference type="ARBA" id="ARBA00093374"/>
    </source>
</evidence>
<dbReference type="InterPro" id="IPR036714">
    <property type="entry name" value="SDH_sf"/>
</dbReference>
<dbReference type="InterPro" id="IPR028882">
    <property type="entry name" value="SDHAF2"/>
</dbReference>
<feature type="compositionally biased region" description="Polar residues" evidence="13">
    <location>
        <begin position="1408"/>
        <end position="1419"/>
    </location>
</feature>
<dbReference type="PROSITE" id="PS50102">
    <property type="entry name" value="RRM"/>
    <property type="match status" value="4"/>
</dbReference>
<feature type="compositionally biased region" description="Basic and acidic residues" evidence="13">
    <location>
        <begin position="1585"/>
        <end position="1596"/>
    </location>
</feature>
<dbReference type="SMART" id="SM00360">
    <property type="entry name" value="RRM"/>
    <property type="match status" value="4"/>
</dbReference>
<evidence type="ECO:0000256" key="4">
    <source>
        <dbReference type="ARBA" id="ARBA00022737"/>
    </source>
</evidence>
<dbReference type="InterPro" id="IPR003107">
    <property type="entry name" value="HAT"/>
</dbReference>
<evidence type="ECO:0000256" key="3">
    <source>
        <dbReference type="ARBA" id="ARBA00022664"/>
    </source>
</evidence>
<dbReference type="Gene3D" id="1.25.40.10">
    <property type="entry name" value="Tetratricopeptide repeat domain"/>
    <property type="match status" value="2"/>
</dbReference>
<evidence type="ECO:0000256" key="13">
    <source>
        <dbReference type="SAM" id="MobiDB-lite"/>
    </source>
</evidence>
<dbReference type="SUPFAM" id="SSF48452">
    <property type="entry name" value="TPR-like"/>
    <property type="match status" value="1"/>
</dbReference>
<feature type="domain" description="RRM" evidence="14">
    <location>
        <begin position="860"/>
        <end position="933"/>
    </location>
</feature>
<comment type="function">
    <text evidence="10">Functions as a recycling factor of the spliceosome, a machinery that forms on each precursor-messenger RNA (pre-mRNA) and catalyzes the removal of introns. Chaperones the re-annealing of U4 and U6 snRNAs (small nuclear RNAs) released from previous rounds of splicing, an initial step in reforming the U4/U6-U5 tri-snRNP (small nuclear ribonucleoprotein) that can reassemble into another spliceosome complex; this step involves binding U6 and facilitating the unwinding of the U6 internal stem loop, followed by base-pairing of U6 to U4.</text>
</comment>
<dbReference type="Proteomes" id="UP000244855">
    <property type="component" value="Unassembled WGS sequence"/>
</dbReference>
<dbReference type="Pfam" id="PF16842">
    <property type="entry name" value="RRM_occluded"/>
    <property type="match status" value="1"/>
</dbReference>
<evidence type="ECO:0000256" key="7">
    <source>
        <dbReference type="ARBA" id="ARBA00023186"/>
    </source>
</evidence>
<feature type="region of interest" description="Disordered" evidence="13">
    <location>
        <begin position="1117"/>
        <end position="1138"/>
    </location>
</feature>
<feature type="domain" description="RRM" evidence="14">
    <location>
        <begin position="934"/>
        <end position="1010"/>
    </location>
</feature>
<comment type="function">
    <text evidence="11">Plays an essential role in the assembly of succinate dehydrogenase (SDH), an enzyme complex (also referred to as respiratory complex II) that is a component of both the tricarboxylic acid (TCA) cycle and the mitochondrial electron transport chain, and which couples the oxidation of succinate to fumarate with the reduction of ubiquinone (coenzyme Q) to ubiquinol. Required for flavinylation (covalent attachment of FAD) of the flavoprotein subunit of the SDH catalytic dimer.</text>
</comment>
<keyword evidence="7 11" id="KW-0143">Chaperone</keyword>
<feature type="compositionally biased region" description="Polar residues" evidence="13">
    <location>
        <begin position="144"/>
        <end position="154"/>
    </location>
</feature>
<feature type="region of interest" description="Disordered" evidence="13">
    <location>
        <begin position="786"/>
        <end position="857"/>
    </location>
</feature>
<dbReference type="Pfam" id="PF00076">
    <property type="entry name" value="RRM_1"/>
    <property type="match status" value="3"/>
</dbReference>
<feature type="region of interest" description="Disordered" evidence="13">
    <location>
        <begin position="1585"/>
        <end position="1610"/>
    </location>
</feature>
<dbReference type="GO" id="GO:0034553">
    <property type="term" value="P:mitochondrial respiratory chain complex II assembly"/>
    <property type="evidence" value="ECO:0007669"/>
    <property type="project" value="TreeGrafter"/>
</dbReference>
<dbReference type="GO" id="GO:0003723">
    <property type="term" value="F:RNA binding"/>
    <property type="evidence" value="ECO:0007669"/>
    <property type="project" value="UniProtKB-UniRule"/>
</dbReference>
<keyword evidence="3" id="KW-0507">mRNA processing</keyword>
<comment type="subcellular location">
    <subcellularLocation>
        <location evidence="2 11">Mitochondrion matrix</location>
    </subcellularLocation>
    <subcellularLocation>
        <location evidence="1">Nucleus</location>
    </subcellularLocation>
</comment>
<feature type="region of interest" description="Disordered" evidence="13">
    <location>
        <begin position="1373"/>
        <end position="1436"/>
    </location>
</feature>
<gene>
    <name evidence="15" type="ORF">DM02DRAFT_631723</name>
</gene>
<dbReference type="SUPFAM" id="SSF54928">
    <property type="entry name" value="RNA-binding domain, RBD"/>
    <property type="match status" value="3"/>
</dbReference>
<feature type="compositionally biased region" description="Polar residues" evidence="13">
    <location>
        <begin position="843"/>
        <end position="852"/>
    </location>
</feature>
<evidence type="ECO:0000313" key="15">
    <source>
        <dbReference type="EMBL" id="PVH96774.1"/>
    </source>
</evidence>
<feature type="domain" description="RRM" evidence="14">
    <location>
        <begin position="1141"/>
        <end position="1212"/>
    </location>
</feature>
<keyword evidence="9" id="KW-0539">Nucleus</keyword>
<dbReference type="GO" id="GO:0006099">
    <property type="term" value="P:tricarboxylic acid cycle"/>
    <property type="evidence" value="ECO:0007669"/>
    <property type="project" value="TreeGrafter"/>
</dbReference>
<dbReference type="Pfam" id="PF03937">
    <property type="entry name" value="Sdh5"/>
    <property type="match status" value="1"/>
</dbReference>
<dbReference type="InterPro" id="IPR031766">
    <property type="entry name" value="RRM_occluded"/>
</dbReference>
<dbReference type="Gene3D" id="3.30.70.330">
    <property type="match status" value="4"/>
</dbReference>
<sequence>MDINSLLSPQDSPARETPPPHPSIASPAMQSPSKRAIRQMPSRTPSGLSQQITSSPQPHPQSQPQPQQPQHRAYHPIPSPNVPSFTNGHRPIHSATSTPPIPIHSPRDAGMNSPHPPHRQTSTPGMDALAVTDWRPDLATMQHHQQTVRQSSVAQRPPFSLSKEPRCDAQKRCRRFLPSPSLQNIPRTISGGSVRSDVSMAEASPRPRIFASKALEQEHVDYLVQLDKTLAENPLDYYSHVSFVTILHQGFEYHMSSIDPANPRSYELLAILRDAYQTMAKRYPLGEVLWQYRLNDEKTLAANMEDRMTVLEFYKHATMDEPYSTNIWLSYGEYVAHLMACSWEQNPPEQWSGEDRGIGRELFTPQLLLDIWQQGADKVKYSIQDSSMVWDRYLQFLRDDLQRSAPNTEKTKQVLAIYRERLGQPHATWGNTLSNYASFVSAMNLDVEDAMEQAVQQNTHIKQQYANREDFEFKLLQAVQQGDRDAEYHAMTRYLKWEKKTLGVYSTHLVNALYERATLRFPVDSTLWEDHVEFLIWQNDRSNVLLGVVERATQHCPWSGSLWSHRILTLEAEERRFEEIEGVKHTATNTGLLEHNDIEELIKVQLAWCGYLRRKAFDQEQATEDDADIAEVGIRSALEHVSEVGMKKYGRKWPGDPKYRLERIHIKFWLQRGNVTEARNIWNSLVAKHQDSYDFWYRYYIWEMVVWANHAVRDSSNAGRPLLTPSGATAVLEKGMERLTTLDQPEPLVEMYVNHCEQHESVLKVRNAQIERRRSERIVSIRRQKEAETAAATQQEQSTAGFQDVSSKRKREDINDDTPPIKKTRQVGAEETPLDSAPRAVSETPSNATSTTQKRDREHAAIIVQRLPLSVTQVQLRRFFTDVGNVRNITLKPEATSTTAFVEFETPEEADYAQTKAAKGFEGQEITIVRSESTTLYVANYPPEADEAYIRKLFSPFGELINIRFPSLKYNTHRRFCYVQYADSGDAMAATKLDNTDVDGFKLIAKISNPNAKKKRDGATAEGREVYVWRLNFKIKKQEIQDIFAPFGKIDRVNIPTLTNGNNKGFGYIVYASKESADAAVAELNEKECWGLQLKVQIASDKNDMAPKIKSSIENSASLGERGATPAADAATVNPAPPTERSIGLLNLPDTVNDARVKALVEPYGYKKITLMPSHGGAIIEFSSVDAAGKAEIALQGRDFEGRKLRIGTVADLKKQKGEFKTSTNFVKPAQIKRPTVPAGRGGMRGRGRPGLGQRPALPRAAAAASDGEAAKSNQDFRAMLLGKNGEQGKPLEDSMEDCINMASSRLALRSSRALMSLNRSARPFSAYGAYSNQFESLNRRCQDTAEEYRRFQIEKPLNPHLTNTTSTIANEMPNLGADAPPPELLSKADPNFTPKDAVPENTHRMTGGTQSSQSSDVSGNNKDLKGDVDGKGELGVGELEGASFKVEPLRRTGEDEATMRARLLYQSRKRGTLESELLMSTFADANLATMNASQLQQYDLFLDENDWDIYYWATQEPSPTSLETAEGSGADLATKNAQGKDEWKRDPAKGEWAQTVGTFKPAYRPVPARWKDSEILKLLRAHVEKRSGGSGKEDATGLGKMPDIKVFDS</sequence>
<dbReference type="OrthoDB" id="360390at2759"/>
<reference evidence="15 16" key="1">
    <citation type="journal article" date="2018" name="Sci. Rep.">
        <title>Comparative genomics provides insights into the lifestyle and reveals functional heterogeneity of dark septate endophytic fungi.</title>
        <authorList>
            <person name="Knapp D.G."/>
            <person name="Nemeth J.B."/>
            <person name="Barry K."/>
            <person name="Hainaut M."/>
            <person name="Henrissat B."/>
            <person name="Johnson J."/>
            <person name="Kuo A."/>
            <person name="Lim J.H.P."/>
            <person name="Lipzen A."/>
            <person name="Nolan M."/>
            <person name="Ohm R.A."/>
            <person name="Tamas L."/>
            <person name="Grigoriev I.V."/>
            <person name="Spatafora J.W."/>
            <person name="Nagy L.G."/>
            <person name="Kovacs G.M."/>
        </authorList>
    </citation>
    <scope>NUCLEOTIDE SEQUENCE [LARGE SCALE GENOMIC DNA]</scope>
    <source>
        <strain evidence="15 16">DSE2036</strain>
    </source>
</reference>
<feature type="domain" description="RRM" evidence="14">
    <location>
        <begin position="1024"/>
        <end position="1101"/>
    </location>
</feature>
<feature type="compositionally biased region" description="Basic and acidic residues" evidence="13">
    <location>
        <begin position="1539"/>
        <end position="1549"/>
    </location>
</feature>
<evidence type="ECO:0000313" key="16">
    <source>
        <dbReference type="Proteomes" id="UP000244855"/>
    </source>
</evidence>
<feature type="region of interest" description="Disordered" evidence="13">
    <location>
        <begin position="144"/>
        <end position="167"/>
    </location>
</feature>
<proteinExistence type="inferred from homology"/>
<dbReference type="FunFam" id="3.30.70.330:FF:000365">
    <property type="entry name" value="U4/U6 snRNA-associated-splicing factor PRP24"/>
    <property type="match status" value="1"/>
</dbReference>
<dbReference type="InterPro" id="IPR035979">
    <property type="entry name" value="RBD_domain_sf"/>
</dbReference>
<dbReference type="InterPro" id="IPR012677">
    <property type="entry name" value="Nucleotide-bd_a/b_plait_sf"/>
</dbReference>
<dbReference type="PROSITE" id="PS50096">
    <property type="entry name" value="IQ"/>
    <property type="match status" value="1"/>
</dbReference>
<accession>A0A2V1DI42</accession>